<dbReference type="PANTHER" id="PTHR43677:SF11">
    <property type="entry name" value="ZINC-CONTAINING ALCOHOL DEHYDROGENASE"/>
    <property type="match status" value="1"/>
</dbReference>
<comment type="caution">
    <text evidence="1">The sequence shown here is derived from an EMBL/GenBank/DDBJ whole genome shotgun (WGS) entry which is preliminary data.</text>
</comment>
<dbReference type="InterPro" id="IPR051397">
    <property type="entry name" value="Zn-ADH-like_protein"/>
</dbReference>
<organism evidence="1 2">
    <name type="scientific">Actinoplanes campanulatus</name>
    <dbReference type="NCBI Taxonomy" id="113559"/>
    <lineage>
        <taxon>Bacteria</taxon>
        <taxon>Bacillati</taxon>
        <taxon>Actinomycetota</taxon>
        <taxon>Actinomycetes</taxon>
        <taxon>Micromonosporales</taxon>
        <taxon>Micromonosporaceae</taxon>
        <taxon>Actinoplanes</taxon>
    </lineage>
</organism>
<dbReference type="EMBL" id="JACHXF010000032">
    <property type="protein sequence ID" value="MBB3101035.1"/>
    <property type="molecule type" value="Genomic_DNA"/>
</dbReference>
<keyword evidence="2" id="KW-1185">Reference proteome</keyword>
<evidence type="ECO:0000313" key="2">
    <source>
        <dbReference type="Proteomes" id="UP000590749"/>
    </source>
</evidence>
<reference evidence="1 2" key="1">
    <citation type="submission" date="2020-08" db="EMBL/GenBank/DDBJ databases">
        <title>Genomic Encyclopedia of Type Strains, Phase III (KMG-III): the genomes of soil and plant-associated and newly described type strains.</title>
        <authorList>
            <person name="Whitman W."/>
        </authorList>
    </citation>
    <scope>NUCLEOTIDE SEQUENCE [LARGE SCALE GENOMIC DNA]</scope>
    <source>
        <strain evidence="1 2">CECT 3287</strain>
    </source>
</reference>
<dbReference type="InterPro" id="IPR036291">
    <property type="entry name" value="NAD(P)-bd_dom_sf"/>
</dbReference>
<dbReference type="SUPFAM" id="SSF51735">
    <property type="entry name" value="NAD(P)-binding Rossmann-fold domains"/>
    <property type="match status" value="1"/>
</dbReference>
<proteinExistence type="predicted"/>
<name>A0A7W5FJZ3_9ACTN</name>
<sequence length="310" mass="32469">MRAAVLSAFGVPPICRDHPEPVATGDNEMVVQVLAAGLHHLTRAKADGSNYSSTGAFPLVPGVDGVVRDPSGRLRYVALDDTTFGTFAERTVIDVRRSVVLPEGVDPVRIAAAMNPGMSAWVTLRRRIEFTVGQRVLVIGATGNAGRMAVQVAKLFGAAHVIAAGRDAARLASLPALGADETCTFDRIDIAADVDVVLDYVWGEPAAAAAAMIPMLTSRADRTKPLTWIQIGSMAGSTAPIPSVALRSARLNIVGSGIGSVHARDFIAELPALAAAVTDGSIDVRARAVPLAEITRAWNADTDDRIVLVP</sequence>
<dbReference type="Gene3D" id="3.40.50.720">
    <property type="entry name" value="NAD(P)-binding Rossmann-like Domain"/>
    <property type="match status" value="1"/>
</dbReference>
<dbReference type="InterPro" id="IPR011032">
    <property type="entry name" value="GroES-like_sf"/>
</dbReference>
<dbReference type="SUPFAM" id="SSF50129">
    <property type="entry name" value="GroES-like"/>
    <property type="match status" value="1"/>
</dbReference>
<dbReference type="PANTHER" id="PTHR43677">
    <property type="entry name" value="SHORT-CHAIN DEHYDROGENASE/REDUCTASE"/>
    <property type="match status" value="1"/>
</dbReference>
<dbReference type="RefSeq" id="WP_183227231.1">
    <property type="nucleotide sequence ID" value="NZ_BMPW01000037.1"/>
</dbReference>
<evidence type="ECO:0000313" key="1">
    <source>
        <dbReference type="EMBL" id="MBB3101035.1"/>
    </source>
</evidence>
<accession>A0A7W5FJZ3</accession>
<protein>
    <submittedName>
        <fullName evidence="1">NADPH:quinone reductase-like Zn-dependent oxidoreductase</fullName>
    </submittedName>
</protein>
<dbReference type="GO" id="GO:0016491">
    <property type="term" value="F:oxidoreductase activity"/>
    <property type="evidence" value="ECO:0007669"/>
    <property type="project" value="TreeGrafter"/>
</dbReference>
<gene>
    <name evidence="1" type="ORF">FHR83_008763</name>
</gene>
<dbReference type="Proteomes" id="UP000590749">
    <property type="component" value="Unassembled WGS sequence"/>
</dbReference>
<dbReference type="Gene3D" id="3.90.180.10">
    <property type="entry name" value="Medium-chain alcohol dehydrogenases, catalytic domain"/>
    <property type="match status" value="2"/>
</dbReference>
<dbReference type="AlphaFoldDB" id="A0A7W5FJZ3"/>